<dbReference type="SUPFAM" id="SSF53448">
    <property type="entry name" value="Nucleotide-diphospho-sugar transferases"/>
    <property type="match status" value="1"/>
</dbReference>
<reference evidence="2 3" key="1">
    <citation type="submission" date="2018-06" db="EMBL/GenBank/DDBJ databases">
        <authorList>
            <consortium name="Pathogen Informatics"/>
            <person name="Doyle S."/>
        </authorList>
    </citation>
    <scope>NUCLEOTIDE SEQUENCE [LARGE SCALE GENOMIC DNA]</scope>
    <source>
        <strain evidence="2 3">NCTC10529</strain>
    </source>
</reference>
<keyword evidence="2" id="KW-0808">Transferase</keyword>
<sequence length="287" mass="32825">MQSTQLSPANYSVAVITATIGRDSLIRAIESVAAQTYPCTHYVFVDGEQHAEAARAILANYPQVKAIYLPVNTGANGWYNSHILAMSPFVAQEDIICFLDDDNAYCPNHVESIVNAARLYPGVAYVYTLRNFVNRQHEWLMYDDIESLGHYRMQHGIACHIAVNFQGQWIKTTMVNHTPPLIDVNCYALSRPLAQQMAHIWCKQGFGNDAVMFDELNRQKIPCTCTGEYTVDYFWDWQRQNPTMYHHLAKLGIPESKMEEYATEINRTMIQHYVQTAHQGQTPWRKG</sequence>
<dbReference type="GO" id="GO:0016740">
    <property type="term" value="F:transferase activity"/>
    <property type="evidence" value="ECO:0007669"/>
    <property type="project" value="UniProtKB-KW"/>
</dbReference>
<dbReference type="InterPro" id="IPR029044">
    <property type="entry name" value="Nucleotide-diphossugar_trans"/>
</dbReference>
<dbReference type="Proteomes" id="UP000248598">
    <property type="component" value="Chromosome 1"/>
</dbReference>
<dbReference type="Pfam" id="PF00535">
    <property type="entry name" value="Glycos_transf_2"/>
    <property type="match status" value="1"/>
</dbReference>
<feature type="domain" description="Glycosyltransferase 2-like" evidence="1">
    <location>
        <begin position="17"/>
        <end position="167"/>
    </location>
</feature>
<dbReference type="EMBL" id="LS483426">
    <property type="protein sequence ID" value="SQH24049.1"/>
    <property type="molecule type" value="Genomic_DNA"/>
</dbReference>
<accession>A0AAX2J1J3</accession>
<evidence type="ECO:0000313" key="3">
    <source>
        <dbReference type="Proteomes" id="UP000248598"/>
    </source>
</evidence>
<protein>
    <submittedName>
        <fullName evidence="2">Glycosyl transferase family 2</fullName>
    </submittedName>
</protein>
<dbReference type="CDD" id="cd00761">
    <property type="entry name" value="Glyco_tranf_GTA_type"/>
    <property type="match status" value="1"/>
</dbReference>
<dbReference type="GeneID" id="93261524"/>
<evidence type="ECO:0000259" key="1">
    <source>
        <dbReference type="Pfam" id="PF00535"/>
    </source>
</evidence>
<proteinExistence type="predicted"/>
<name>A0AAX2J1J3_KINKI</name>
<evidence type="ECO:0000313" key="2">
    <source>
        <dbReference type="EMBL" id="SQH24049.1"/>
    </source>
</evidence>
<gene>
    <name evidence="2" type="ORF">NCTC10529_00198</name>
</gene>
<organism evidence="2 3">
    <name type="scientific">Kingella kingae</name>
    <dbReference type="NCBI Taxonomy" id="504"/>
    <lineage>
        <taxon>Bacteria</taxon>
        <taxon>Pseudomonadati</taxon>
        <taxon>Pseudomonadota</taxon>
        <taxon>Betaproteobacteria</taxon>
        <taxon>Neisseriales</taxon>
        <taxon>Neisseriaceae</taxon>
        <taxon>Kingella</taxon>
    </lineage>
</organism>
<dbReference type="InterPro" id="IPR001173">
    <property type="entry name" value="Glyco_trans_2-like"/>
</dbReference>
<dbReference type="Gene3D" id="3.90.550.10">
    <property type="entry name" value="Spore Coat Polysaccharide Biosynthesis Protein SpsA, Chain A"/>
    <property type="match status" value="1"/>
</dbReference>
<dbReference type="AlphaFoldDB" id="A0AAX2J1J3"/>
<dbReference type="RefSeq" id="WP_003788241.1">
    <property type="nucleotide sequence ID" value="NZ_CP091518.1"/>
</dbReference>